<gene>
    <name evidence="1" type="ORF">ERS852480_00700</name>
    <name evidence="2" type="ORF">NCTC11224_00181</name>
</gene>
<name>A0A174DD19_9FIRM</name>
<evidence type="ECO:0000313" key="1">
    <source>
        <dbReference type="EMBL" id="CUO23323.1"/>
    </source>
</evidence>
<keyword evidence="4" id="KW-1185">Reference proteome</keyword>
<evidence type="ECO:0000313" key="2">
    <source>
        <dbReference type="EMBL" id="SQB03811.1"/>
    </source>
</evidence>
<dbReference type="EMBL" id="CZAB01000003">
    <property type="protein sequence ID" value="CUO23323.1"/>
    <property type="molecule type" value="Genomic_DNA"/>
</dbReference>
<proteinExistence type="predicted"/>
<organism evidence="1 3">
    <name type="scientific">Enterocloster clostridioformis</name>
    <dbReference type="NCBI Taxonomy" id="1531"/>
    <lineage>
        <taxon>Bacteria</taxon>
        <taxon>Bacillati</taxon>
        <taxon>Bacillota</taxon>
        <taxon>Clostridia</taxon>
        <taxon>Lachnospirales</taxon>
        <taxon>Lachnospiraceae</taxon>
        <taxon>Enterocloster</taxon>
    </lineage>
</organism>
<dbReference type="RefSeq" id="WP_170321181.1">
    <property type="nucleotide sequence ID" value="NZ_CZAB01000003.1"/>
</dbReference>
<dbReference type="EMBL" id="UAVW01000001">
    <property type="protein sequence ID" value="SQB03811.1"/>
    <property type="molecule type" value="Genomic_DNA"/>
</dbReference>
<dbReference type="AlphaFoldDB" id="A0A174DD19"/>
<reference evidence="1 3" key="1">
    <citation type="submission" date="2015-09" db="EMBL/GenBank/DDBJ databases">
        <authorList>
            <consortium name="Pathogen Informatics"/>
        </authorList>
    </citation>
    <scope>NUCLEOTIDE SEQUENCE [LARGE SCALE GENOMIC DNA]</scope>
    <source>
        <strain evidence="1 3">2789STDY5834865</strain>
    </source>
</reference>
<dbReference type="Proteomes" id="UP000095512">
    <property type="component" value="Unassembled WGS sequence"/>
</dbReference>
<dbReference type="Proteomes" id="UP000251853">
    <property type="component" value="Unassembled WGS sequence"/>
</dbReference>
<protein>
    <submittedName>
        <fullName evidence="1">Uncharacterized protein</fullName>
    </submittedName>
</protein>
<evidence type="ECO:0000313" key="3">
    <source>
        <dbReference type="Proteomes" id="UP000095512"/>
    </source>
</evidence>
<sequence length="119" mass="13857">MKEMQSFLMFFYILDQCYDQCPENDLGGFLGSISPELWEDGKPMDEAVYNDWKDRNDASLLNSQNIINAAIDFLRFYQTKFGFDFSKTQSILKSTVGIEMLEKAATKTDLMYQKHSYDD</sequence>
<accession>A0A174DD19</accession>
<evidence type="ECO:0000313" key="4">
    <source>
        <dbReference type="Proteomes" id="UP000251853"/>
    </source>
</evidence>
<reference evidence="2 4" key="2">
    <citation type="submission" date="2018-06" db="EMBL/GenBank/DDBJ databases">
        <authorList>
            <consortium name="Pathogen Informatics"/>
            <person name="Doyle S."/>
        </authorList>
    </citation>
    <scope>NUCLEOTIDE SEQUENCE [LARGE SCALE GENOMIC DNA]</scope>
    <source>
        <strain evidence="2 4">NCTC11224</strain>
    </source>
</reference>